<protein>
    <submittedName>
        <fullName evidence="1">Uncharacterized protein</fullName>
    </submittedName>
</protein>
<comment type="caution">
    <text evidence="1">The sequence shown here is derived from an EMBL/GenBank/DDBJ whole genome shotgun (WGS) entry which is preliminary data.</text>
</comment>
<dbReference type="EMBL" id="QRHZ01000001">
    <property type="protein sequence ID" value="RHG20019.1"/>
    <property type="molecule type" value="Genomic_DNA"/>
</dbReference>
<accession>A0A414SKC5</accession>
<evidence type="ECO:0000313" key="1">
    <source>
        <dbReference type="EMBL" id="RHG20019.1"/>
    </source>
</evidence>
<proteinExistence type="predicted"/>
<reference evidence="1 2" key="1">
    <citation type="submission" date="2018-08" db="EMBL/GenBank/DDBJ databases">
        <title>A genome reference for cultivated species of the human gut microbiota.</title>
        <authorList>
            <person name="Zou Y."/>
            <person name="Xue W."/>
            <person name="Luo G."/>
        </authorList>
    </citation>
    <scope>NUCLEOTIDE SEQUENCE [LARGE SCALE GENOMIC DNA]</scope>
    <source>
        <strain evidence="1 2">AM22-9LB</strain>
    </source>
</reference>
<dbReference type="RefSeq" id="WP_118197341.1">
    <property type="nucleotide sequence ID" value="NZ_QRHZ01000001.1"/>
</dbReference>
<name>A0A414SKC5_9FIRM</name>
<dbReference type="AlphaFoldDB" id="A0A414SKC5"/>
<evidence type="ECO:0000313" key="2">
    <source>
        <dbReference type="Proteomes" id="UP000284220"/>
    </source>
</evidence>
<sequence length="100" mass="11681">MNKNISVNVKACQMLDVEITPDELLKGIINVCQLDYLFSSTKDVYWRLEKCGKTEVLNQYVNFSLNSQHPEFEVFRTISDKEIVAIYKCINKLKEFINVK</sequence>
<organism evidence="1 2">
    <name type="scientific">Blautia obeum</name>
    <dbReference type="NCBI Taxonomy" id="40520"/>
    <lineage>
        <taxon>Bacteria</taxon>
        <taxon>Bacillati</taxon>
        <taxon>Bacillota</taxon>
        <taxon>Clostridia</taxon>
        <taxon>Lachnospirales</taxon>
        <taxon>Lachnospiraceae</taxon>
        <taxon>Blautia</taxon>
    </lineage>
</organism>
<gene>
    <name evidence="1" type="ORF">DW272_02105</name>
</gene>
<dbReference type="Proteomes" id="UP000284220">
    <property type="component" value="Unassembled WGS sequence"/>
</dbReference>